<dbReference type="SMART" id="SM00322">
    <property type="entry name" value="KH"/>
    <property type="match status" value="1"/>
</dbReference>
<dbReference type="SUPFAM" id="SSF88723">
    <property type="entry name" value="PIN domain-like"/>
    <property type="match status" value="1"/>
</dbReference>
<dbReference type="NCBIfam" id="NF010335">
    <property type="entry name" value="PRK13764.1"/>
    <property type="match status" value="1"/>
</dbReference>
<dbReference type="SUPFAM" id="SSF54814">
    <property type="entry name" value="Prokaryotic type KH domain (KH-domain type II)"/>
    <property type="match status" value="1"/>
</dbReference>
<comment type="similarity">
    <text evidence="1">In the N-terminal section; belongs to the PINc/VapC protein family.</text>
</comment>
<dbReference type="PANTHER" id="PTHR11603:SF147">
    <property type="entry name" value="MEMBRANE PROTEIN"/>
    <property type="match status" value="1"/>
</dbReference>
<dbReference type="SMART" id="SM00670">
    <property type="entry name" value="PINc"/>
    <property type="match status" value="1"/>
</dbReference>
<dbReference type="Gene3D" id="3.40.50.300">
    <property type="entry name" value="P-loop containing nucleotide triphosphate hydrolases"/>
    <property type="match status" value="1"/>
</dbReference>
<dbReference type="InterPro" id="IPR052041">
    <property type="entry name" value="Nucleic_acid_metab_PIN/TRAM"/>
</dbReference>
<dbReference type="InterPro" id="IPR002716">
    <property type="entry name" value="PIN_dom"/>
</dbReference>
<evidence type="ECO:0000313" key="7">
    <source>
        <dbReference type="Proteomes" id="UP000617544"/>
    </source>
</evidence>
<dbReference type="PANTHER" id="PTHR11603">
    <property type="entry name" value="AAA FAMILY ATPASE"/>
    <property type="match status" value="1"/>
</dbReference>
<evidence type="ECO:0000259" key="3">
    <source>
        <dbReference type="SMART" id="SM00322"/>
    </source>
</evidence>
<dbReference type="InterPro" id="IPR009019">
    <property type="entry name" value="KH_sf_prok-type"/>
</dbReference>
<dbReference type="InterPro" id="IPR003593">
    <property type="entry name" value="AAA+_ATPase"/>
</dbReference>
<feature type="domain" description="K Homology" evidence="3">
    <location>
        <begin position="480"/>
        <end position="549"/>
    </location>
</feature>
<dbReference type="GO" id="GO:0003723">
    <property type="term" value="F:RNA binding"/>
    <property type="evidence" value="ECO:0007669"/>
    <property type="project" value="UniProtKB-UniRule"/>
</dbReference>
<dbReference type="AlphaFoldDB" id="A0A832WK05"/>
<evidence type="ECO:0000256" key="2">
    <source>
        <dbReference type="PROSITE-ProRule" id="PRU00117"/>
    </source>
</evidence>
<evidence type="ECO:0000256" key="1">
    <source>
        <dbReference type="ARBA" id="ARBA00046345"/>
    </source>
</evidence>
<keyword evidence="2" id="KW-0694">RNA-binding</keyword>
<dbReference type="Pfam" id="PF00437">
    <property type="entry name" value="T2SSE"/>
    <property type="match status" value="1"/>
</dbReference>
<feature type="domain" description="PIN" evidence="5">
    <location>
        <begin position="2"/>
        <end position="115"/>
    </location>
</feature>
<dbReference type="CDD" id="cd09878">
    <property type="entry name" value="PIN_VapC_VirB11L-ATPase-like"/>
    <property type="match status" value="1"/>
</dbReference>
<dbReference type="RefSeq" id="WP_048053311.1">
    <property type="nucleotide sequence ID" value="NZ_DUJN01000008.1"/>
</dbReference>
<accession>A0A832WK05</accession>
<gene>
    <name evidence="6" type="primary">tadA</name>
    <name evidence="6" type="ORF">HA331_08910</name>
</gene>
<dbReference type="InterPro" id="IPR027417">
    <property type="entry name" value="P-loop_NTPase"/>
</dbReference>
<dbReference type="InterPro" id="IPR004087">
    <property type="entry name" value="KH_dom"/>
</dbReference>
<dbReference type="Pfam" id="PF01850">
    <property type="entry name" value="PIN"/>
    <property type="match status" value="1"/>
</dbReference>
<dbReference type="SUPFAM" id="SSF52540">
    <property type="entry name" value="P-loop containing nucleoside triphosphate hydrolases"/>
    <property type="match status" value="1"/>
</dbReference>
<sequence length="602" mass="68168">MRVIVPDTSVIVDGRLTQYLRRVREKVKIVVPEAVVAEIEHQANEGKAIGHTGLEELKKLRELADKGKILLEFYGERPELWQIKRAKAGEIDHMVREVARELNATLITGDQVQRDIAIAKGIEVIYLEGKREPKTRLEDFFDEETMSVHLKAGVKPLAKKGKPGEWKLVPIREEPLSEEELEDIADDIVERAKRDPESFIELDEPGATVVQLRNYRVVIAKPPFSDRIEITAVRPIKKLSIDDYNLSEKLLERLKEKAEGILVAGPPGAGKTTFVQALAEWYASMGKIVKTMEKPRDLQVREEITQYTALDGSMEKTGDVLLLVRPDYTIFDEMRKTSDFLIYADLRLAGVGMVGVVHATKPIDAVQRFIGRVELGMIPQIVDTVIFIKGGKVAKVLTLEYKVKVPTGMKEEDLARPVIEVRDFETGQLEYEIYTFGEEVSVVPIKKEEKAPALKLAERKLKQEIQKFLPDVYTEVEVVNPHKAVIYADEYDIPLIIGRKGKRIQELEKRLGINIDVKSLGEKEVGKVEEKIPVEVEEKKKSIVLRVSPDFAKKPLRFYAGKDYVFTATPSKKGVVKVGKNSPVGKLLKRYIDENYEIWASL</sequence>
<protein>
    <submittedName>
        <fullName evidence="6">Flp pilus assembly complex ATPase component TadA</fullName>
    </submittedName>
</protein>
<evidence type="ECO:0000259" key="4">
    <source>
        <dbReference type="SMART" id="SM00382"/>
    </source>
</evidence>
<reference evidence="6" key="1">
    <citation type="journal article" date="2020" name="bioRxiv">
        <title>A rank-normalized archaeal taxonomy based on genome phylogeny resolves widespread incomplete and uneven classifications.</title>
        <authorList>
            <person name="Rinke C."/>
            <person name="Chuvochina M."/>
            <person name="Mussig A.J."/>
            <person name="Chaumeil P.-A."/>
            <person name="Waite D.W."/>
            <person name="Whitman W.B."/>
            <person name="Parks D.H."/>
            <person name="Hugenholtz P."/>
        </authorList>
    </citation>
    <scope>NUCLEOTIDE SEQUENCE</scope>
    <source>
        <strain evidence="6">UBA8834</strain>
    </source>
</reference>
<name>A0A832WK05_PYRHR</name>
<dbReference type="EMBL" id="DUJN01000008">
    <property type="protein sequence ID" value="HII61837.1"/>
    <property type="molecule type" value="Genomic_DNA"/>
</dbReference>
<evidence type="ECO:0000313" key="6">
    <source>
        <dbReference type="EMBL" id="HII61837.1"/>
    </source>
</evidence>
<dbReference type="PROSITE" id="PS50084">
    <property type="entry name" value="KH_TYPE_1"/>
    <property type="match status" value="1"/>
</dbReference>
<comment type="caution">
    <text evidence="6">The sequence shown here is derived from an EMBL/GenBank/DDBJ whole genome shotgun (WGS) entry which is preliminary data.</text>
</comment>
<dbReference type="InterPro" id="IPR001482">
    <property type="entry name" value="T2SS/T4SS_dom"/>
</dbReference>
<organism evidence="6 7">
    <name type="scientific">Pyrococcus horikoshii</name>
    <dbReference type="NCBI Taxonomy" id="53953"/>
    <lineage>
        <taxon>Archaea</taxon>
        <taxon>Methanobacteriati</taxon>
        <taxon>Methanobacteriota</taxon>
        <taxon>Thermococci</taxon>
        <taxon>Thermococcales</taxon>
        <taxon>Thermococcaceae</taxon>
        <taxon>Pyrococcus</taxon>
    </lineage>
</organism>
<dbReference type="Proteomes" id="UP000617544">
    <property type="component" value="Unassembled WGS sequence"/>
</dbReference>
<dbReference type="Gene3D" id="3.40.50.1010">
    <property type="entry name" value="5'-nuclease"/>
    <property type="match status" value="1"/>
</dbReference>
<feature type="domain" description="AAA+ ATPase" evidence="4">
    <location>
        <begin position="257"/>
        <end position="382"/>
    </location>
</feature>
<evidence type="ECO:0000259" key="5">
    <source>
        <dbReference type="SMART" id="SM00670"/>
    </source>
</evidence>
<dbReference type="InterPro" id="IPR029060">
    <property type="entry name" value="PIN-like_dom_sf"/>
</dbReference>
<dbReference type="GeneID" id="1443441"/>
<dbReference type="SMART" id="SM00382">
    <property type="entry name" value="AAA"/>
    <property type="match status" value="1"/>
</dbReference>
<proteinExistence type="inferred from homology"/>